<organism evidence="2 3">
    <name type="scientific">Salinisphaera hydrothermalis (strain C41B8)</name>
    <dbReference type="NCBI Taxonomy" id="1304275"/>
    <lineage>
        <taxon>Bacteria</taxon>
        <taxon>Pseudomonadati</taxon>
        <taxon>Pseudomonadota</taxon>
        <taxon>Gammaproteobacteria</taxon>
        <taxon>Salinisphaerales</taxon>
        <taxon>Salinisphaeraceae</taxon>
        <taxon>Salinisphaera</taxon>
    </lineage>
</organism>
<sequence>MPDDLAQRGWSADLVLWLACRHLPWAAGFERLLKRSGRPRHLATLARVCMDPTLDAADARLLGDCLEQALWTAKPVVEQSRRHGVQPTEPPPAKDELLFVDHYLEPIWPLIVAERDQALSVALACYVERQLRPAQQIRPLTRLLRLGLTDVRPTLMALARQLREDGEPDRAGEAMAAALSPAAPSRFATA</sequence>
<dbReference type="AlphaFoldDB" id="A0A084IIR0"/>
<proteinExistence type="predicted"/>
<protein>
    <submittedName>
        <fullName evidence="2">Uncharacterized protein</fullName>
    </submittedName>
</protein>
<evidence type="ECO:0000256" key="1">
    <source>
        <dbReference type="SAM" id="MobiDB-lite"/>
    </source>
</evidence>
<feature type="region of interest" description="Disordered" evidence="1">
    <location>
        <begin position="164"/>
        <end position="190"/>
    </location>
</feature>
<dbReference type="STRING" id="1304275.C41B8_14300"/>
<accession>A0A084IIR0</accession>
<gene>
    <name evidence="2" type="ORF">C41B8_14300</name>
</gene>
<name>A0A084IIR0_SALHC</name>
<dbReference type="RefSeq" id="WP_037339620.1">
    <property type="nucleotide sequence ID" value="NZ_APNK01000026.1"/>
</dbReference>
<dbReference type="Proteomes" id="UP000028302">
    <property type="component" value="Unassembled WGS sequence"/>
</dbReference>
<comment type="caution">
    <text evidence="2">The sequence shown here is derived from an EMBL/GenBank/DDBJ whole genome shotgun (WGS) entry which is preliminary data.</text>
</comment>
<evidence type="ECO:0000313" key="3">
    <source>
        <dbReference type="Proteomes" id="UP000028302"/>
    </source>
</evidence>
<feature type="compositionally biased region" description="Low complexity" evidence="1">
    <location>
        <begin position="173"/>
        <end position="190"/>
    </location>
</feature>
<reference evidence="2 3" key="1">
    <citation type="submission" date="2013-03" db="EMBL/GenBank/DDBJ databases">
        <title>Salinisphaera hydrothermalis C41B8 Genome Sequencing.</title>
        <authorList>
            <person name="Li C."/>
            <person name="Lai Q."/>
            <person name="Shao Z."/>
        </authorList>
    </citation>
    <scope>NUCLEOTIDE SEQUENCE [LARGE SCALE GENOMIC DNA]</scope>
    <source>
        <strain evidence="2 3">C41B8</strain>
    </source>
</reference>
<evidence type="ECO:0000313" key="2">
    <source>
        <dbReference type="EMBL" id="KEZ76594.1"/>
    </source>
</evidence>
<dbReference type="EMBL" id="APNK01000026">
    <property type="protein sequence ID" value="KEZ76594.1"/>
    <property type="molecule type" value="Genomic_DNA"/>
</dbReference>
<keyword evidence="3" id="KW-1185">Reference proteome</keyword>